<dbReference type="InterPro" id="IPR011042">
    <property type="entry name" value="6-blade_b-propeller_TolB-like"/>
</dbReference>
<dbReference type="Pfam" id="PF17170">
    <property type="entry name" value="DUF5128"/>
    <property type="match status" value="1"/>
</dbReference>
<reference evidence="2" key="1">
    <citation type="submission" date="2017-06" db="EMBL/GenBank/DDBJ databases">
        <authorList>
            <person name="Varghese N."/>
            <person name="Submissions S."/>
        </authorList>
    </citation>
    <scope>NUCLEOTIDE SEQUENCE [LARGE SCALE GENOMIC DNA]</scope>
    <source>
        <strain evidence="2">5C</strain>
    </source>
</reference>
<sequence length="386" mass="45193">MYRHVFVLFLSFSFLCGCNGKLQDFDVQKIDINLSESEVNSISDIAQNVNYILLDTPEEIPLVKPYKIVFHKNKIYVEDRVLSNLLIFDRSGKLVKSIMSTGKGPSEFYLLEDFCINNNKLFIKDKILGKILTYDLDGNFIEEIRQYVDGPNFFRGENFILEYMDNKISWQNFNFLRIENSKIQGFVDIKKGFEKLRYSDNNGFIKNQKNNQVIFNIPFSYSIAFFDSSGILKNQIEFDLGKNSIDDLKRIDFNLNHNKRLPYVSENEIVENIGLFAPYKDSFLVTFQQGYKDNHLLILNDSLSIIYQAKNFINDLDGFTLKYYPWTFSEFGFVCLFSSSQLYNSYIETFQGRSLTPLPDDIHGFFQENKEKLKGDYHVLVEFELK</sequence>
<dbReference type="PROSITE" id="PS51257">
    <property type="entry name" value="PROKAR_LIPOPROTEIN"/>
    <property type="match status" value="1"/>
</dbReference>
<dbReference type="AlphaFoldDB" id="A0A239AH97"/>
<organism evidence="1 2">
    <name type="scientific">Belliella buryatensis</name>
    <dbReference type="NCBI Taxonomy" id="1500549"/>
    <lineage>
        <taxon>Bacteria</taxon>
        <taxon>Pseudomonadati</taxon>
        <taxon>Bacteroidota</taxon>
        <taxon>Cytophagia</taxon>
        <taxon>Cytophagales</taxon>
        <taxon>Cyclobacteriaceae</taxon>
        <taxon>Belliella</taxon>
    </lineage>
</organism>
<evidence type="ECO:0000313" key="1">
    <source>
        <dbReference type="EMBL" id="SNR95015.1"/>
    </source>
</evidence>
<dbReference type="RefSeq" id="WP_089236960.1">
    <property type="nucleotide sequence ID" value="NZ_FZOK01000001.1"/>
</dbReference>
<protein>
    <submittedName>
        <fullName evidence="1">6-bladed beta-propeller protein</fullName>
    </submittedName>
</protein>
<gene>
    <name evidence="1" type="ORF">SAMN06295967_101153</name>
</gene>
<dbReference type="SUPFAM" id="SSF63825">
    <property type="entry name" value="YWTD domain"/>
    <property type="match status" value="1"/>
</dbReference>
<evidence type="ECO:0000313" key="2">
    <source>
        <dbReference type="Proteomes" id="UP000198480"/>
    </source>
</evidence>
<keyword evidence="2" id="KW-1185">Reference proteome</keyword>
<accession>A0A239AH97</accession>
<dbReference type="Proteomes" id="UP000198480">
    <property type="component" value="Unassembled WGS sequence"/>
</dbReference>
<dbReference type="Gene3D" id="2.120.10.30">
    <property type="entry name" value="TolB, C-terminal domain"/>
    <property type="match status" value="1"/>
</dbReference>
<name>A0A239AH97_9BACT</name>
<proteinExistence type="predicted"/>
<dbReference type="EMBL" id="FZOK01000001">
    <property type="protein sequence ID" value="SNR95015.1"/>
    <property type="molecule type" value="Genomic_DNA"/>
</dbReference>
<dbReference type="OrthoDB" id="1098767at2"/>